<accession>A0A5C8PWE4</accession>
<dbReference type="OrthoDB" id="9806299at2"/>
<comment type="catalytic activity">
    <reaction evidence="11">
        <text>fluoride(in) = fluoride(out)</text>
        <dbReference type="Rhea" id="RHEA:76159"/>
        <dbReference type="ChEBI" id="CHEBI:17051"/>
    </reaction>
    <physiologicalReaction direction="left-to-right" evidence="11">
        <dbReference type="Rhea" id="RHEA:76160"/>
    </physiologicalReaction>
</comment>
<dbReference type="HAMAP" id="MF_00454">
    <property type="entry name" value="FluC"/>
    <property type="match status" value="1"/>
</dbReference>
<organism evidence="13 14">
    <name type="scientific">Vineibacter terrae</name>
    <dbReference type="NCBI Taxonomy" id="2586908"/>
    <lineage>
        <taxon>Bacteria</taxon>
        <taxon>Pseudomonadati</taxon>
        <taxon>Pseudomonadota</taxon>
        <taxon>Alphaproteobacteria</taxon>
        <taxon>Hyphomicrobiales</taxon>
        <taxon>Vineibacter</taxon>
    </lineage>
</organism>
<comment type="function">
    <text evidence="12">Fluoride-specific ion channel. Important for reducing fluoride concentration in the cell, thus reducing its toxicity.</text>
</comment>
<evidence type="ECO:0000313" key="14">
    <source>
        <dbReference type="Proteomes" id="UP000321638"/>
    </source>
</evidence>
<keyword evidence="8 12" id="KW-0472">Membrane</keyword>
<feature type="binding site" evidence="12">
    <location>
        <position position="79"/>
    </location>
    <ligand>
        <name>Na(+)</name>
        <dbReference type="ChEBI" id="CHEBI:29101"/>
        <note>structural</note>
    </ligand>
</feature>
<dbReference type="RefSeq" id="WP_147844902.1">
    <property type="nucleotide sequence ID" value="NZ_VDUZ01000001.1"/>
</dbReference>
<evidence type="ECO:0000256" key="12">
    <source>
        <dbReference type="HAMAP-Rule" id="MF_00454"/>
    </source>
</evidence>
<comment type="activity regulation">
    <text evidence="12">Na(+) is not transported, but it plays an essential structural role and its presence is essential for fluoride channel function.</text>
</comment>
<dbReference type="Proteomes" id="UP000321638">
    <property type="component" value="Unassembled WGS sequence"/>
</dbReference>
<reference evidence="13 14" key="1">
    <citation type="submission" date="2019-06" db="EMBL/GenBank/DDBJ databases">
        <title>New taxonomy in bacterial strain CC-CFT640, isolated from vineyard.</title>
        <authorList>
            <person name="Lin S.-Y."/>
            <person name="Tsai C.-F."/>
            <person name="Young C.-C."/>
        </authorList>
    </citation>
    <scope>NUCLEOTIDE SEQUENCE [LARGE SCALE GENOMIC DNA]</scope>
    <source>
        <strain evidence="13 14">CC-CFT640</strain>
    </source>
</reference>
<comment type="subcellular location">
    <subcellularLocation>
        <location evidence="1 12">Cell membrane</location>
        <topology evidence="1 12">Multi-pass membrane protein</topology>
    </subcellularLocation>
</comment>
<evidence type="ECO:0000256" key="10">
    <source>
        <dbReference type="ARBA" id="ARBA00035120"/>
    </source>
</evidence>
<dbReference type="EMBL" id="VDUZ01000001">
    <property type="protein sequence ID" value="TXL82200.1"/>
    <property type="molecule type" value="Genomic_DNA"/>
</dbReference>
<evidence type="ECO:0000313" key="13">
    <source>
        <dbReference type="EMBL" id="TXL82200.1"/>
    </source>
</evidence>
<keyword evidence="12" id="KW-0813">Transport</keyword>
<proteinExistence type="inferred from homology"/>
<dbReference type="PANTHER" id="PTHR28259">
    <property type="entry name" value="FLUORIDE EXPORT PROTEIN 1-RELATED"/>
    <property type="match status" value="1"/>
</dbReference>
<comment type="caution">
    <text evidence="13">The sequence shown here is derived from an EMBL/GenBank/DDBJ whole genome shotgun (WGS) entry which is preliminary data.</text>
</comment>
<keyword evidence="3" id="KW-0997">Cell inner membrane</keyword>
<dbReference type="GO" id="GO:0062054">
    <property type="term" value="F:fluoride channel activity"/>
    <property type="evidence" value="ECO:0007669"/>
    <property type="project" value="UniProtKB-UniRule"/>
</dbReference>
<evidence type="ECO:0000256" key="11">
    <source>
        <dbReference type="ARBA" id="ARBA00035585"/>
    </source>
</evidence>
<evidence type="ECO:0000256" key="4">
    <source>
        <dbReference type="ARBA" id="ARBA00022692"/>
    </source>
</evidence>
<dbReference type="NCBIfam" id="NF010799">
    <property type="entry name" value="PRK14203.1"/>
    <property type="match status" value="1"/>
</dbReference>
<keyword evidence="7 12" id="KW-0406">Ion transport</keyword>
<feature type="transmembrane region" description="Helical" evidence="12">
    <location>
        <begin position="48"/>
        <end position="65"/>
    </location>
</feature>
<dbReference type="Pfam" id="PF02537">
    <property type="entry name" value="CRCB"/>
    <property type="match status" value="1"/>
</dbReference>
<keyword evidence="9 12" id="KW-0407">Ion channel</keyword>
<dbReference type="GO" id="GO:0005886">
    <property type="term" value="C:plasma membrane"/>
    <property type="evidence" value="ECO:0007669"/>
    <property type="project" value="UniProtKB-SubCell"/>
</dbReference>
<evidence type="ECO:0000256" key="8">
    <source>
        <dbReference type="ARBA" id="ARBA00023136"/>
    </source>
</evidence>
<dbReference type="GO" id="GO:0140114">
    <property type="term" value="P:cellular detoxification of fluoride"/>
    <property type="evidence" value="ECO:0007669"/>
    <property type="project" value="UniProtKB-UniRule"/>
</dbReference>
<evidence type="ECO:0000256" key="9">
    <source>
        <dbReference type="ARBA" id="ARBA00023303"/>
    </source>
</evidence>
<evidence type="ECO:0000256" key="2">
    <source>
        <dbReference type="ARBA" id="ARBA00022475"/>
    </source>
</evidence>
<feature type="transmembrane region" description="Helical" evidence="12">
    <location>
        <begin position="104"/>
        <end position="125"/>
    </location>
</feature>
<keyword evidence="2 12" id="KW-1003">Cell membrane</keyword>
<dbReference type="AlphaFoldDB" id="A0A5C8PWE4"/>
<keyword evidence="5 12" id="KW-1133">Transmembrane helix</keyword>
<evidence type="ECO:0000256" key="1">
    <source>
        <dbReference type="ARBA" id="ARBA00004651"/>
    </source>
</evidence>
<evidence type="ECO:0000256" key="3">
    <source>
        <dbReference type="ARBA" id="ARBA00022519"/>
    </source>
</evidence>
<dbReference type="GO" id="GO:0046872">
    <property type="term" value="F:metal ion binding"/>
    <property type="evidence" value="ECO:0007669"/>
    <property type="project" value="UniProtKB-KW"/>
</dbReference>
<name>A0A5C8PWE4_9HYPH</name>
<keyword evidence="6 12" id="KW-0915">Sodium</keyword>
<dbReference type="NCBIfam" id="NF010829">
    <property type="entry name" value="PRK14233.1"/>
    <property type="match status" value="1"/>
</dbReference>
<keyword evidence="12" id="KW-0479">Metal-binding</keyword>
<protein>
    <recommendedName>
        <fullName evidence="12">Fluoride-specific ion channel FluC</fullName>
    </recommendedName>
</protein>
<dbReference type="PANTHER" id="PTHR28259:SF1">
    <property type="entry name" value="FLUORIDE EXPORT PROTEIN 1-RELATED"/>
    <property type="match status" value="1"/>
</dbReference>
<evidence type="ECO:0000256" key="6">
    <source>
        <dbReference type="ARBA" id="ARBA00023053"/>
    </source>
</evidence>
<keyword evidence="14" id="KW-1185">Reference proteome</keyword>
<keyword evidence="4 12" id="KW-0812">Transmembrane</keyword>
<feature type="transmembrane region" description="Helical" evidence="12">
    <location>
        <begin position="72"/>
        <end position="92"/>
    </location>
</feature>
<feature type="binding site" evidence="12">
    <location>
        <position position="82"/>
    </location>
    <ligand>
        <name>Na(+)</name>
        <dbReference type="ChEBI" id="CHEBI:29101"/>
        <note>structural</note>
    </ligand>
</feature>
<dbReference type="InterPro" id="IPR003691">
    <property type="entry name" value="FluC"/>
</dbReference>
<evidence type="ECO:0000256" key="5">
    <source>
        <dbReference type="ARBA" id="ARBA00022989"/>
    </source>
</evidence>
<sequence>MDVVGCAFVLIGGFLGGVLRFAISGAVARTVGETFPWGTLVVNVTGDFVIGSLAGMISAVGGIMATAYFRDFAVVGLLGGYTTVSSFALQTLNLVVEGEGRRAWGNVGLSVALGLLAVGTGFWLASQLFG</sequence>
<comment type="similarity">
    <text evidence="10 12">Belongs to the fluoride channel Fluc/FEX (TC 1.A.43) family.</text>
</comment>
<evidence type="ECO:0000256" key="7">
    <source>
        <dbReference type="ARBA" id="ARBA00023065"/>
    </source>
</evidence>
<gene>
    <name evidence="12 13" type="primary">crcB</name>
    <name evidence="12" type="synonym">fluC</name>
    <name evidence="13" type="ORF">FHP25_00420</name>
</gene>